<dbReference type="EMBL" id="BSXW01001757">
    <property type="protein sequence ID" value="GMF38969.1"/>
    <property type="molecule type" value="Genomic_DNA"/>
</dbReference>
<protein>
    <submittedName>
        <fullName evidence="5">Unnamed protein product</fullName>
    </submittedName>
</protein>
<name>A0A9W6XHS5_9STRA</name>
<dbReference type="Proteomes" id="UP001165083">
    <property type="component" value="Unassembled WGS sequence"/>
</dbReference>
<evidence type="ECO:0000256" key="1">
    <source>
        <dbReference type="ARBA" id="ARBA00004340"/>
    </source>
</evidence>
<dbReference type="OrthoDB" id="108382at2759"/>
<gene>
    <name evidence="5" type="ORF">Plil01_001619700</name>
</gene>
<dbReference type="AlphaFoldDB" id="A0A9W6XHS5"/>
<evidence type="ECO:0000256" key="2">
    <source>
        <dbReference type="ARBA" id="ARBA00004613"/>
    </source>
</evidence>
<keyword evidence="3" id="KW-0964">Secreted</keyword>
<keyword evidence="6" id="KW-1185">Reference proteome</keyword>
<dbReference type="GO" id="GO:0043657">
    <property type="term" value="C:host cell"/>
    <property type="evidence" value="ECO:0007669"/>
    <property type="project" value="UniProtKB-SubCell"/>
</dbReference>
<sequence length="442" mass="48947">MVELLCAVVGVAGSAFPVDIDADQLVGDLKKAIKVEKPNDFKDVDADKLQLFLAKTESGAWVSSLTEDVKKLKKGEKTAFVEALTQEDKELDGEFGIDDFLEEMPEPKTMQIHVLVVVPESAVVSVSETSTLAQLSAKIDDLHKLVIGKRKYVHSEVNSTQGRQLLNALNIRVEFVRTVPFAAEEGSSVAPFEWKRVAIENGEEVVLTEEQQRNRYCEYVERNIADVLMEKQLSVIGVEKARILNVKVPGHEIELTGCTDLLILSDVVTMRPSEVRYFPEVKMLIEVKKNIKPSNDFNALSKLIALDLIAGDPVMALLTDLKREWLFFWVAEKKYNSARICKAAINEPGEAFEVIKALLTQPPTAGDGAATATEIALPCFQLPVKRLKLRETLAAVGEGGGEIRESIERYYDIASFLGPDLDMARAVARQVTRSIPTLSYNS</sequence>
<dbReference type="Pfam" id="PF20147">
    <property type="entry name" value="Crinkler"/>
    <property type="match status" value="1"/>
</dbReference>
<evidence type="ECO:0000259" key="4">
    <source>
        <dbReference type="Pfam" id="PF20147"/>
    </source>
</evidence>
<reference evidence="5" key="1">
    <citation type="submission" date="2023-04" db="EMBL/GenBank/DDBJ databases">
        <title>Phytophthora lilii NBRC 32176.</title>
        <authorList>
            <person name="Ichikawa N."/>
            <person name="Sato H."/>
            <person name="Tonouchi N."/>
        </authorList>
    </citation>
    <scope>NUCLEOTIDE SEQUENCE</scope>
    <source>
        <strain evidence="5">NBRC 32176</strain>
    </source>
</reference>
<evidence type="ECO:0000313" key="5">
    <source>
        <dbReference type="EMBL" id="GMF38969.1"/>
    </source>
</evidence>
<evidence type="ECO:0000313" key="6">
    <source>
        <dbReference type="Proteomes" id="UP001165083"/>
    </source>
</evidence>
<feature type="domain" description="Crinkler effector protein N-terminal" evidence="4">
    <location>
        <begin position="2"/>
        <end position="117"/>
    </location>
</feature>
<proteinExistence type="predicted"/>
<evidence type="ECO:0000256" key="3">
    <source>
        <dbReference type="ARBA" id="ARBA00022525"/>
    </source>
</evidence>
<dbReference type="InterPro" id="IPR045379">
    <property type="entry name" value="Crinkler_N"/>
</dbReference>
<comment type="subcellular location">
    <subcellularLocation>
        <location evidence="1">Host cell</location>
    </subcellularLocation>
    <subcellularLocation>
        <location evidence="2">Secreted</location>
    </subcellularLocation>
</comment>
<organism evidence="5 6">
    <name type="scientific">Phytophthora lilii</name>
    <dbReference type="NCBI Taxonomy" id="2077276"/>
    <lineage>
        <taxon>Eukaryota</taxon>
        <taxon>Sar</taxon>
        <taxon>Stramenopiles</taxon>
        <taxon>Oomycota</taxon>
        <taxon>Peronosporomycetes</taxon>
        <taxon>Peronosporales</taxon>
        <taxon>Peronosporaceae</taxon>
        <taxon>Phytophthora</taxon>
    </lineage>
</organism>
<dbReference type="GO" id="GO:0005576">
    <property type="term" value="C:extracellular region"/>
    <property type="evidence" value="ECO:0007669"/>
    <property type="project" value="UniProtKB-SubCell"/>
</dbReference>
<comment type="caution">
    <text evidence="5">The sequence shown here is derived from an EMBL/GenBank/DDBJ whole genome shotgun (WGS) entry which is preliminary data.</text>
</comment>
<accession>A0A9W6XHS5</accession>